<dbReference type="STRING" id="351605.Gura_3168"/>
<dbReference type="Proteomes" id="UP000006695">
    <property type="component" value="Chromosome"/>
</dbReference>
<dbReference type="CDD" id="cd00761">
    <property type="entry name" value="Glyco_tranf_GTA_type"/>
    <property type="match status" value="1"/>
</dbReference>
<evidence type="ECO:0000313" key="2">
    <source>
        <dbReference type="EMBL" id="ABQ27329.1"/>
    </source>
</evidence>
<organism evidence="2 3">
    <name type="scientific">Geotalea uraniireducens (strain Rf4)</name>
    <name type="common">Geobacter uraniireducens</name>
    <dbReference type="NCBI Taxonomy" id="351605"/>
    <lineage>
        <taxon>Bacteria</taxon>
        <taxon>Pseudomonadati</taxon>
        <taxon>Thermodesulfobacteriota</taxon>
        <taxon>Desulfuromonadia</taxon>
        <taxon>Geobacterales</taxon>
        <taxon>Geobacteraceae</taxon>
        <taxon>Geotalea</taxon>
    </lineage>
</organism>
<dbReference type="AlphaFoldDB" id="A5G6B1"/>
<accession>A5G6B1</accession>
<dbReference type="PANTHER" id="PTHR43685:SF3">
    <property type="entry name" value="SLR2126 PROTEIN"/>
    <property type="match status" value="1"/>
</dbReference>
<keyword evidence="2" id="KW-0808">Transferase</keyword>
<sequence length="322" mass="36992">MHMLPLSVVICTFNRAGYLELALKSLLTQTLGRERYEIVIIDDGSTDSTKDVVDIFRYQLPIRYFYQYNSGLAAAKNLGIEKACGDIIFFFDDDDIATPALLEEHLKTHNKYPESSYAVLNYTTWSPELRVTSLMKFITEVGCYLFSYPNVKKGKAIDYTYFWGGRSSCKRSMLVSHGTFNPLFRFGCEDIELGYRLSKHGFKVIYNPKAISYMARSVNLSDFLQRLVKQGSSQYLFSSMYIDPEVDKWCEINGFQEEWLQIEPVYKAAVTSALSLEKIADTKLELGLEVDALTERLFYQSLWSIFRGAKIKGMVNCHSRME</sequence>
<dbReference type="SUPFAM" id="SSF53448">
    <property type="entry name" value="Nucleotide-diphospho-sugar transferases"/>
    <property type="match status" value="1"/>
</dbReference>
<dbReference type="EMBL" id="CP000698">
    <property type="protein sequence ID" value="ABQ27329.1"/>
    <property type="molecule type" value="Genomic_DNA"/>
</dbReference>
<dbReference type="KEGG" id="gur:Gura_3168"/>
<evidence type="ECO:0000259" key="1">
    <source>
        <dbReference type="Pfam" id="PF00535"/>
    </source>
</evidence>
<reference evidence="2 3" key="1">
    <citation type="submission" date="2007-05" db="EMBL/GenBank/DDBJ databases">
        <title>Complete sequence of Geobacter uraniireducens Rf4.</title>
        <authorList>
            <consortium name="US DOE Joint Genome Institute"/>
            <person name="Copeland A."/>
            <person name="Lucas S."/>
            <person name="Lapidus A."/>
            <person name="Barry K."/>
            <person name="Detter J.C."/>
            <person name="Glavina del Rio T."/>
            <person name="Hammon N."/>
            <person name="Israni S."/>
            <person name="Dalin E."/>
            <person name="Tice H."/>
            <person name="Pitluck S."/>
            <person name="Chertkov O."/>
            <person name="Brettin T."/>
            <person name="Bruce D."/>
            <person name="Han C."/>
            <person name="Schmutz J."/>
            <person name="Larimer F."/>
            <person name="Land M."/>
            <person name="Hauser L."/>
            <person name="Kyrpides N."/>
            <person name="Mikhailova N."/>
            <person name="Shelobolina E."/>
            <person name="Aklujkar M."/>
            <person name="Lovley D."/>
            <person name="Richardson P."/>
        </authorList>
    </citation>
    <scope>NUCLEOTIDE SEQUENCE [LARGE SCALE GENOMIC DNA]</scope>
    <source>
        <strain evidence="2 3">Rf4</strain>
    </source>
</reference>
<dbReference type="PANTHER" id="PTHR43685">
    <property type="entry name" value="GLYCOSYLTRANSFERASE"/>
    <property type="match status" value="1"/>
</dbReference>
<dbReference type="InterPro" id="IPR050834">
    <property type="entry name" value="Glycosyltransf_2"/>
</dbReference>
<dbReference type="HOGENOM" id="CLU_054542_0_0_7"/>
<protein>
    <submittedName>
        <fullName evidence="2">Glycosyl transferase, family 2</fullName>
    </submittedName>
</protein>
<name>A5G6B1_GEOUR</name>
<proteinExistence type="predicted"/>
<dbReference type="InterPro" id="IPR001173">
    <property type="entry name" value="Glyco_trans_2-like"/>
</dbReference>
<dbReference type="InterPro" id="IPR029044">
    <property type="entry name" value="Nucleotide-diphossugar_trans"/>
</dbReference>
<gene>
    <name evidence="2" type="ordered locus">Gura_3168</name>
</gene>
<dbReference type="OrthoDB" id="9809116at2"/>
<evidence type="ECO:0000313" key="3">
    <source>
        <dbReference type="Proteomes" id="UP000006695"/>
    </source>
</evidence>
<dbReference type="Gene3D" id="3.90.550.10">
    <property type="entry name" value="Spore Coat Polysaccharide Biosynthesis Protein SpsA, Chain A"/>
    <property type="match status" value="1"/>
</dbReference>
<dbReference type="Pfam" id="PF00535">
    <property type="entry name" value="Glycos_transf_2"/>
    <property type="match status" value="1"/>
</dbReference>
<keyword evidence="3" id="KW-1185">Reference proteome</keyword>
<dbReference type="CAZy" id="GT2">
    <property type="family name" value="Glycosyltransferase Family 2"/>
</dbReference>
<dbReference type="GO" id="GO:0016740">
    <property type="term" value="F:transferase activity"/>
    <property type="evidence" value="ECO:0007669"/>
    <property type="project" value="UniProtKB-KW"/>
</dbReference>
<feature type="domain" description="Glycosyltransferase 2-like" evidence="1">
    <location>
        <begin position="7"/>
        <end position="119"/>
    </location>
</feature>